<reference evidence="2 3" key="1">
    <citation type="submission" date="2024-09" db="EMBL/GenBank/DDBJ databases">
        <authorList>
            <person name="Sun Q."/>
            <person name="Mori K."/>
        </authorList>
    </citation>
    <scope>NUCLEOTIDE SEQUENCE [LARGE SCALE GENOMIC DNA]</scope>
    <source>
        <strain evidence="2 3">CCM 7609</strain>
    </source>
</reference>
<dbReference type="Proteomes" id="UP001589575">
    <property type="component" value="Unassembled WGS sequence"/>
</dbReference>
<evidence type="ECO:0000313" key="2">
    <source>
        <dbReference type="EMBL" id="MFB9072528.1"/>
    </source>
</evidence>
<comment type="caution">
    <text evidence="2">The sequence shown here is derived from an EMBL/GenBank/DDBJ whole genome shotgun (WGS) entry which is preliminary data.</text>
</comment>
<name>A0ABV5G0R7_9MICC</name>
<accession>A0ABV5G0R7</accession>
<organism evidence="2 3">
    <name type="scientific">Citricoccus parietis</name>
    <dbReference type="NCBI Taxonomy" id="592307"/>
    <lineage>
        <taxon>Bacteria</taxon>
        <taxon>Bacillati</taxon>
        <taxon>Actinomycetota</taxon>
        <taxon>Actinomycetes</taxon>
        <taxon>Micrococcales</taxon>
        <taxon>Micrococcaceae</taxon>
        <taxon>Citricoccus</taxon>
    </lineage>
</organism>
<sequence length="64" mass="7704">MRCSMTSPDWTMRARRRTRQQWSKRRPLSTGLRGKDLLLEQPEQRFWPVVAVSVHRTIRVDELP</sequence>
<evidence type="ECO:0000313" key="3">
    <source>
        <dbReference type="Proteomes" id="UP001589575"/>
    </source>
</evidence>
<proteinExistence type="predicted"/>
<protein>
    <submittedName>
        <fullName evidence="2">Uncharacterized protein</fullName>
    </submittedName>
</protein>
<feature type="region of interest" description="Disordered" evidence="1">
    <location>
        <begin position="1"/>
        <end position="26"/>
    </location>
</feature>
<dbReference type="EMBL" id="JBHMFI010000001">
    <property type="protein sequence ID" value="MFB9072528.1"/>
    <property type="molecule type" value="Genomic_DNA"/>
</dbReference>
<gene>
    <name evidence="2" type="ORF">ACFFX0_15520</name>
</gene>
<evidence type="ECO:0000256" key="1">
    <source>
        <dbReference type="SAM" id="MobiDB-lite"/>
    </source>
</evidence>
<keyword evidence="3" id="KW-1185">Reference proteome</keyword>
<feature type="compositionally biased region" description="Basic residues" evidence="1">
    <location>
        <begin position="13"/>
        <end position="26"/>
    </location>
</feature>